<evidence type="ECO:0000313" key="1">
    <source>
        <dbReference type="EMBL" id="GAE34078.1"/>
    </source>
</evidence>
<comment type="caution">
    <text evidence="1">The sequence shown here is derived from an EMBL/GenBank/DDBJ whole genome shotgun (WGS) entry which is preliminary data.</text>
</comment>
<sequence length="124" mass="14685">MDTTRMVNVPKLEQRKVITVKSNKKIGVLVQTTLKEILESNTISPTVIDLLQTEKYSKETFNINFPVLKEVDRSRNMDEQKKDSRGYIRYYKSTVKIQGKTYFLSSQWYDFSRTHLERWIAKNS</sequence>
<dbReference type="Proteomes" id="UP000018896">
    <property type="component" value="Unassembled WGS sequence"/>
</dbReference>
<gene>
    <name evidence="1" type="ORF">JCM9157_1112</name>
</gene>
<evidence type="ECO:0000313" key="2">
    <source>
        <dbReference type="Proteomes" id="UP000018896"/>
    </source>
</evidence>
<accession>W4QR09</accession>
<protein>
    <submittedName>
        <fullName evidence="1">Uncharacterized protein</fullName>
    </submittedName>
</protein>
<organism evidence="1 2">
    <name type="scientific">Halalkalibacter akibai (strain ATCC 43226 / DSM 21942 / CIP 109018 / JCM 9157 / 1139)</name>
    <name type="common">Bacillus akibai</name>
    <dbReference type="NCBI Taxonomy" id="1236973"/>
    <lineage>
        <taxon>Bacteria</taxon>
        <taxon>Bacillati</taxon>
        <taxon>Bacillota</taxon>
        <taxon>Bacilli</taxon>
        <taxon>Bacillales</taxon>
        <taxon>Bacillaceae</taxon>
        <taxon>Halalkalibacter</taxon>
    </lineage>
</organism>
<dbReference type="STRING" id="1236973.JCM9157_1112"/>
<dbReference type="eggNOG" id="ENOG5032JWZ">
    <property type="taxonomic scope" value="Bacteria"/>
</dbReference>
<keyword evidence="2" id="KW-1185">Reference proteome</keyword>
<reference evidence="1 2" key="1">
    <citation type="journal article" date="2014" name="Genome Announc.">
        <title>Draft Genome Sequences of Three Alkaliphilic Bacillus Strains, Bacillus wakoensis JCM 9140T, Bacillus akibai JCM 9157T, and Bacillus hemicellulosilyticus JCM 9152T.</title>
        <authorList>
            <person name="Yuki M."/>
            <person name="Oshima K."/>
            <person name="Suda W."/>
            <person name="Oshida Y."/>
            <person name="Kitamura K."/>
            <person name="Iida T."/>
            <person name="Hattori M."/>
            <person name="Ohkuma M."/>
        </authorList>
    </citation>
    <scope>NUCLEOTIDE SEQUENCE [LARGE SCALE GENOMIC DNA]</scope>
    <source>
        <strain evidence="1 2">JCM 9157</strain>
    </source>
</reference>
<dbReference type="EMBL" id="BAUV01000005">
    <property type="protein sequence ID" value="GAE34078.1"/>
    <property type="molecule type" value="Genomic_DNA"/>
</dbReference>
<dbReference type="AlphaFoldDB" id="W4QR09"/>
<proteinExistence type="predicted"/>
<name>W4QR09_HALA3</name>